<dbReference type="InterPro" id="IPR007120">
    <property type="entry name" value="DNA-dir_RNAP_su2_dom"/>
</dbReference>
<evidence type="ECO:0000256" key="22">
    <source>
        <dbReference type="SAM" id="Phobius"/>
    </source>
</evidence>
<dbReference type="Pfam" id="PF04567">
    <property type="entry name" value="RNA_pol_Rpb2_5"/>
    <property type="match status" value="1"/>
</dbReference>
<evidence type="ECO:0000256" key="17">
    <source>
        <dbReference type="ARBA" id="ARBA00023163"/>
    </source>
</evidence>
<keyword evidence="4" id="KW-0433">Leucine-rich repeat</keyword>
<feature type="domain" description="Protein kinase" evidence="23">
    <location>
        <begin position="1747"/>
        <end position="1989"/>
    </location>
</feature>
<dbReference type="InterPro" id="IPR000719">
    <property type="entry name" value="Prot_kinase_dom"/>
</dbReference>
<dbReference type="Pfam" id="PF04566">
    <property type="entry name" value="RNA_pol_Rpb2_4"/>
    <property type="match status" value="1"/>
</dbReference>
<dbReference type="PROSITE" id="PS00108">
    <property type="entry name" value="PROTEIN_KINASE_ST"/>
    <property type="match status" value="1"/>
</dbReference>
<feature type="binding site" evidence="19">
    <location>
        <position position="1774"/>
    </location>
    <ligand>
        <name>ATP</name>
        <dbReference type="ChEBI" id="CHEBI:30616"/>
    </ligand>
</feature>
<dbReference type="Gene3D" id="2.40.50.150">
    <property type="match status" value="1"/>
</dbReference>
<keyword evidence="9" id="KW-0732">Signal</keyword>
<dbReference type="Pfam" id="PF13855">
    <property type="entry name" value="LRR_8"/>
    <property type="match status" value="1"/>
</dbReference>
<dbReference type="InterPro" id="IPR007646">
    <property type="entry name" value="RNA_pol_Rpb2_4"/>
</dbReference>
<dbReference type="InterPro" id="IPR001611">
    <property type="entry name" value="Leu-rich_rpt"/>
</dbReference>
<dbReference type="InterPro" id="IPR037034">
    <property type="entry name" value="RNA_pol_Rpb2_2_sf"/>
</dbReference>
<reference evidence="24 25" key="1">
    <citation type="journal article" date="2024" name="G3 (Bethesda)">
        <title>Genome assembly of Hibiscus sabdariffa L. provides insights into metabolisms of medicinal natural products.</title>
        <authorList>
            <person name="Kim T."/>
        </authorList>
    </citation>
    <scope>NUCLEOTIDE SEQUENCE [LARGE SCALE GENOMIC DNA]</scope>
    <source>
        <strain evidence="24">TK-2024</strain>
        <tissue evidence="24">Old leaves</tissue>
    </source>
</reference>
<evidence type="ECO:0000256" key="6">
    <source>
        <dbReference type="ARBA" id="ARBA00022692"/>
    </source>
</evidence>
<evidence type="ECO:0000313" key="24">
    <source>
        <dbReference type="EMBL" id="KAK8977540.1"/>
    </source>
</evidence>
<dbReference type="InterPro" id="IPR007121">
    <property type="entry name" value="RNA_pol_bsu_CS"/>
</dbReference>
<dbReference type="PROSITE" id="PS00107">
    <property type="entry name" value="PROTEIN_KINASE_ATP"/>
    <property type="match status" value="1"/>
</dbReference>
<dbReference type="EC" id="2.7.7.6" evidence="20"/>
<dbReference type="PANTHER" id="PTHR20856">
    <property type="entry name" value="DNA-DIRECTED RNA POLYMERASE I SUBUNIT 2"/>
    <property type="match status" value="1"/>
</dbReference>
<evidence type="ECO:0000256" key="19">
    <source>
        <dbReference type="PROSITE-ProRule" id="PRU10141"/>
    </source>
</evidence>
<dbReference type="PROSITE" id="PS50011">
    <property type="entry name" value="PROTEIN_KINASE_DOM"/>
    <property type="match status" value="1"/>
</dbReference>
<feature type="compositionally biased region" description="Polar residues" evidence="21">
    <location>
        <begin position="1980"/>
        <end position="1989"/>
    </location>
</feature>
<dbReference type="Gene3D" id="3.80.10.10">
    <property type="entry name" value="Ribonuclease Inhibitor"/>
    <property type="match status" value="1"/>
</dbReference>
<dbReference type="InterPro" id="IPR007642">
    <property type="entry name" value="RNA_pol_Rpb2_2"/>
</dbReference>
<dbReference type="InterPro" id="IPR007641">
    <property type="entry name" value="RNA_pol_Rpb2_7"/>
</dbReference>
<comment type="caution">
    <text evidence="24">The sequence shown here is derived from an EMBL/GenBank/DDBJ whole genome shotgun (WGS) entry which is preliminary data.</text>
</comment>
<evidence type="ECO:0000256" key="21">
    <source>
        <dbReference type="SAM" id="MobiDB-lite"/>
    </source>
</evidence>
<evidence type="ECO:0000256" key="18">
    <source>
        <dbReference type="ARBA" id="ARBA00048552"/>
    </source>
</evidence>
<evidence type="ECO:0000256" key="3">
    <source>
        <dbReference type="ARBA" id="ARBA00022478"/>
    </source>
</evidence>
<dbReference type="InterPro" id="IPR032675">
    <property type="entry name" value="LRR_dom_sf"/>
</dbReference>
<sequence length="1989" mass="224258">MGGKTLGSGFVLSFSSHSTNFQYFGAMGASPDGKGNGRMSDAASEKYASGTNMDIDDDLFDEMFSVQELGEEFLRNFCRKTAVSFFNQYGLISHQINSYNDFIKHGLQDTFNSFGEFIIHSGYDPSKKGEGDWRHARVRFGKVNVDRPTFWAVTGGTELNMLPRHARLQNMTYSSRMKVHVDLEVYTAKSVKSDKFKTGREEMVEEDVVHRDSREILIGRIPVMVRSDLCWMNEVDKADCDFDHGGYFLIKGSEKIFIAQEQISLKRLWISNIQGWTVAYRSEVKRHRLIIRLVENSKIEHIKGGEKILTVYFLSIEIPAWILFFALGVVSDKEVVDLIGYGSYDSGISNILFASIQDADWKCSKFREGQNALNHLDKLRKETRFPAEEGAEECLRKYLFPSLNGFKQKARFLGYMVKCLLQAHNGQRKCDNRDDFRNKRLEMAGELLERELKVHIAHARRRMAKSLQRDLYADRTIRPIEHYLDASIVTNGLSRAFSTGAWSHPYKKMERISGVVANLGRANPLQTMIDLRKTRQQVSYTGRVGDARYPHPSHWGKVCFLSTPDGENCGLVKNLATTALVSRNVVESIVDKLFDSGMEKVVNDTSSSLDGKDKVFLNGEWVGVCEDSLSFVAELRRNRRRKELPYQVEVKRDEHKGEVRIFSDAGRIMRPLLVVENLFKLKAFKGKENYTFQSLLDNGIIELIGAEEEEDCCTAWDLKYLLTDVEEKQPVKYTHCELDMSFLLSLSCGIIPFANHDHARRVLYQAQKHSQQAIGFSTTNPNIRVDTLSHKMYYPQRPLFRTITSDCLGKSGYTLGQNRAQPKPELYNGQNAIVAVNVHLGYNQEDSLVMNRASIERGMFRTEHIRSYKAEVENKEIQEKRRKPEDIVNFGKIESKIGRVDSLDDDGFPYIGASLQTGDIVIGRFAESGADHGVKLKHTERGMVQKVVLSSNDDGKNFAVVSLRQVRSPCLGDKFSSMHGQKGVLGFLESHENFPFTTQGIVPDIVINPHAFPSRQTPGQLLEAALGKGIACGGSMKYATPFSTLSMDAITEQLHRAGFSRWGNERVYNGRTGEMISSLIFMGPTFYQRLVHMSEDKVKFRNTGPVHPLTRQPVADRKRYGGIKFGEMERDCLIAHGASANLHERLFTLSDSSQMHVCQNCKSTANVIERTVAGGRKIRGPYCRVCQSGDDIVRVSVPYGAKLLCQELFRFISLDCGLPAGSSYNETTTGITYTSDEAYVQTGTPHRLSQFNPEFQQQFLQNVRSFPQGVRNCYMFNLTNGERYLIRASFMYGNYDGKNVNPEFDLYLGPNLWASMVFDSSSTVVVMAIIHVLQANYLHICLVNTGKGTPFISALELRLLSNFIYVTQYETEALEFFSRFDCGSSSNSSFRFPEDVHDRIWEPYRRDDWAVISSSSPLISNSEFDPPLVAMMTASTPANSSQPLNYTIQDSDLESVFYIFMYVAELEELQANQSREFNIYYNDVFLDGPISPKYLRTVTIKTDAAMKGGKFSIARTRGSTHPPIINAFEIYKVMELVESQTVETDVVAMMNIKSMYGLRKNWEGDPCAPQIYSWEGLDCNSDDLNLPRIISLNLSSSGLSGEISPFIVNLTRLQYLDLSNNNLTGVVPEFLAQMQSLTLINLQGNALNGLVPAGLIDRINQRLLQLNVEGNKIPCTWCMATKKKTKNSAVVPVLASVLSLVVIGSGLFWWFKKAKTSGEKVVRSRKQYEKELQNRQFTYSNVQRITNNFEKVIGKGGFGTVYHGFLEEKQVAVKMLSKTSFQGYKQFETEVELLLRVHHRNLTALLGYCDDDAEMGLIYEFMAKGNLSDYLSDSSIRVLNWEGRLGIALEAAQGLEYLHHGCKPPIIHRDVKSTNILLTENLQAKLSDFGLSKSFEGGSHVSTVVAGTPGYLDPELKGDFEINSVWKAIEVAMACLSPASAKRPSMNHVVTELGECLLAEISRTRGHQEDESRENIAMLSLNSEIPSPR</sequence>
<dbReference type="InterPro" id="IPR011009">
    <property type="entry name" value="Kinase-like_dom_sf"/>
</dbReference>
<organism evidence="24 25">
    <name type="scientific">Hibiscus sabdariffa</name>
    <name type="common">roselle</name>
    <dbReference type="NCBI Taxonomy" id="183260"/>
    <lineage>
        <taxon>Eukaryota</taxon>
        <taxon>Viridiplantae</taxon>
        <taxon>Streptophyta</taxon>
        <taxon>Embryophyta</taxon>
        <taxon>Tracheophyta</taxon>
        <taxon>Spermatophyta</taxon>
        <taxon>Magnoliopsida</taxon>
        <taxon>eudicotyledons</taxon>
        <taxon>Gunneridae</taxon>
        <taxon>Pentapetalae</taxon>
        <taxon>rosids</taxon>
        <taxon>malvids</taxon>
        <taxon>Malvales</taxon>
        <taxon>Malvaceae</taxon>
        <taxon>Malvoideae</taxon>
        <taxon>Hibiscus</taxon>
    </lineage>
</organism>
<evidence type="ECO:0000256" key="10">
    <source>
        <dbReference type="ARBA" id="ARBA00022737"/>
    </source>
</evidence>
<dbReference type="Pfam" id="PF04561">
    <property type="entry name" value="RNA_pol_Rpb2_2"/>
    <property type="match status" value="1"/>
</dbReference>
<dbReference type="SUPFAM" id="SSF56112">
    <property type="entry name" value="Protein kinase-like (PK-like)"/>
    <property type="match status" value="1"/>
</dbReference>
<accession>A0ABR2NN05</accession>
<keyword evidence="13" id="KW-0862">Zinc</keyword>
<dbReference type="InterPro" id="IPR024788">
    <property type="entry name" value="Malectin-like_Carb-bd_dom"/>
</dbReference>
<evidence type="ECO:0000256" key="9">
    <source>
        <dbReference type="ARBA" id="ARBA00022729"/>
    </source>
</evidence>
<dbReference type="Pfam" id="PF12819">
    <property type="entry name" value="Malectin_like"/>
    <property type="match status" value="1"/>
</dbReference>
<dbReference type="Gene3D" id="3.30.200.20">
    <property type="entry name" value="Phosphorylase Kinase, domain 1"/>
    <property type="match status" value="1"/>
</dbReference>
<comment type="function">
    <text evidence="20">DNA-dependent RNA polymerase catalyzes the transcription of DNA into RNA using the four ribonucleoside triphosphates as substrates.</text>
</comment>
<evidence type="ECO:0000256" key="16">
    <source>
        <dbReference type="ARBA" id="ARBA00023136"/>
    </source>
</evidence>
<evidence type="ECO:0000256" key="8">
    <source>
        <dbReference type="ARBA" id="ARBA00022723"/>
    </source>
</evidence>
<comment type="catalytic activity">
    <reaction evidence="18 20">
        <text>RNA(n) + a ribonucleoside 5'-triphosphate = RNA(n+1) + diphosphate</text>
        <dbReference type="Rhea" id="RHEA:21248"/>
        <dbReference type="Rhea" id="RHEA-COMP:14527"/>
        <dbReference type="Rhea" id="RHEA-COMP:17342"/>
        <dbReference type="ChEBI" id="CHEBI:33019"/>
        <dbReference type="ChEBI" id="CHEBI:61557"/>
        <dbReference type="ChEBI" id="CHEBI:140395"/>
        <dbReference type="EC" id="2.7.7.6"/>
    </reaction>
</comment>
<evidence type="ECO:0000256" key="13">
    <source>
        <dbReference type="ARBA" id="ARBA00022833"/>
    </source>
</evidence>
<dbReference type="PROSITE" id="PS01166">
    <property type="entry name" value="RNA_POL_BETA"/>
    <property type="match status" value="1"/>
</dbReference>
<keyword evidence="25" id="KW-1185">Reference proteome</keyword>
<keyword evidence="12" id="KW-0418">Kinase</keyword>
<evidence type="ECO:0000256" key="1">
    <source>
        <dbReference type="ARBA" id="ARBA00004167"/>
    </source>
</evidence>
<evidence type="ECO:0000256" key="15">
    <source>
        <dbReference type="ARBA" id="ARBA00022989"/>
    </source>
</evidence>
<gene>
    <name evidence="24" type="ORF">V6N11_013325</name>
</gene>
<keyword evidence="6 22" id="KW-0812">Transmembrane</keyword>
<dbReference type="SUPFAM" id="SSF52058">
    <property type="entry name" value="L domain-like"/>
    <property type="match status" value="1"/>
</dbReference>
<dbReference type="Pfam" id="PF04563">
    <property type="entry name" value="RNA_pol_Rpb2_1"/>
    <property type="match status" value="1"/>
</dbReference>
<evidence type="ECO:0000256" key="20">
    <source>
        <dbReference type="RuleBase" id="RU363031"/>
    </source>
</evidence>
<dbReference type="Gene3D" id="1.10.510.10">
    <property type="entry name" value="Transferase(Phosphotransferase) domain 1"/>
    <property type="match status" value="1"/>
</dbReference>
<keyword evidence="14 19" id="KW-0067">ATP-binding</keyword>
<dbReference type="InterPro" id="IPR017441">
    <property type="entry name" value="Protein_kinase_ATP_BS"/>
</dbReference>
<dbReference type="Pfam" id="PF04565">
    <property type="entry name" value="RNA_pol_Rpb2_3"/>
    <property type="match status" value="1"/>
</dbReference>
<dbReference type="Gene3D" id="2.40.270.10">
    <property type="entry name" value="DNA-directed RNA polymerase, subunit 2, domain 6"/>
    <property type="match status" value="1"/>
</dbReference>
<evidence type="ECO:0000259" key="23">
    <source>
        <dbReference type="PROSITE" id="PS50011"/>
    </source>
</evidence>
<feature type="region of interest" description="Disordered" evidence="21">
    <location>
        <begin position="1964"/>
        <end position="1989"/>
    </location>
</feature>
<evidence type="ECO:0000256" key="2">
    <source>
        <dbReference type="ARBA" id="ARBA00006835"/>
    </source>
</evidence>
<keyword evidence="11 19" id="KW-0547">Nucleotide-binding</keyword>
<keyword evidence="3 20" id="KW-0240">DNA-directed RNA polymerase</keyword>
<keyword evidence="15 22" id="KW-1133">Transmembrane helix</keyword>
<dbReference type="SUPFAM" id="SSF64484">
    <property type="entry name" value="beta and beta-prime subunits of DNA dependent RNA-polymerase"/>
    <property type="match status" value="1"/>
</dbReference>
<dbReference type="CDD" id="cd00653">
    <property type="entry name" value="RNA_pol_B_RPB2"/>
    <property type="match status" value="1"/>
</dbReference>
<protein>
    <recommendedName>
        <fullName evidence="20">DNA-directed RNA polymerase subunit beta</fullName>
        <ecNumber evidence="20">2.7.7.6</ecNumber>
    </recommendedName>
</protein>
<dbReference type="Pfam" id="PF04560">
    <property type="entry name" value="RNA_pol_Rpb2_7"/>
    <property type="match status" value="1"/>
</dbReference>
<evidence type="ECO:0000256" key="5">
    <source>
        <dbReference type="ARBA" id="ARBA00022679"/>
    </source>
</evidence>
<dbReference type="Gene3D" id="3.90.1100.10">
    <property type="match status" value="2"/>
</dbReference>
<evidence type="ECO:0000313" key="25">
    <source>
        <dbReference type="Proteomes" id="UP001396334"/>
    </source>
</evidence>
<dbReference type="InterPro" id="IPR007645">
    <property type="entry name" value="RNA_pol_Rpb2_3"/>
</dbReference>
<comment type="subcellular location">
    <subcellularLocation>
        <location evidence="1">Membrane</location>
        <topology evidence="1">Single-pass membrane protein</topology>
    </subcellularLocation>
</comment>
<evidence type="ECO:0000256" key="12">
    <source>
        <dbReference type="ARBA" id="ARBA00022777"/>
    </source>
</evidence>
<keyword evidence="8" id="KW-0479">Metal-binding</keyword>
<dbReference type="SMART" id="SM00220">
    <property type="entry name" value="S_TKc"/>
    <property type="match status" value="1"/>
</dbReference>
<evidence type="ECO:0000256" key="11">
    <source>
        <dbReference type="ARBA" id="ARBA00022741"/>
    </source>
</evidence>
<keyword evidence="5 20" id="KW-0808">Transferase</keyword>
<dbReference type="EMBL" id="JBBPBN010000117">
    <property type="protein sequence ID" value="KAK8977540.1"/>
    <property type="molecule type" value="Genomic_DNA"/>
</dbReference>
<dbReference type="Gene3D" id="3.90.1110.10">
    <property type="entry name" value="RNA polymerase Rpb2, domain 2"/>
    <property type="match status" value="1"/>
</dbReference>
<keyword evidence="17 20" id="KW-0804">Transcription</keyword>
<dbReference type="Proteomes" id="UP001396334">
    <property type="component" value="Unassembled WGS sequence"/>
</dbReference>
<evidence type="ECO:0000256" key="4">
    <source>
        <dbReference type="ARBA" id="ARBA00022614"/>
    </source>
</evidence>
<keyword evidence="16 22" id="KW-0472">Membrane</keyword>
<comment type="similarity">
    <text evidence="2 20">Belongs to the RNA polymerase beta chain family.</text>
</comment>
<feature type="compositionally biased region" description="Basic and acidic residues" evidence="21">
    <location>
        <begin position="1964"/>
        <end position="1974"/>
    </location>
</feature>
<keyword evidence="7 20" id="KW-0548">Nucleotidyltransferase</keyword>
<dbReference type="Pfam" id="PF00069">
    <property type="entry name" value="Pkinase"/>
    <property type="match status" value="1"/>
</dbReference>
<evidence type="ECO:0000256" key="14">
    <source>
        <dbReference type="ARBA" id="ARBA00022840"/>
    </source>
</evidence>
<dbReference type="Gene3D" id="3.90.1800.10">
    <property type="entry name" value="RNA polymerase alpha subunit dimerisation domain"/>
    <property type="match status" value="1"/>
</dbReference>
<name>A0ABR2NN05_9ROSI</name>
<dbReference type="InterPro" id="IPR007647">
    <property type="entry name" value="RNA_pol_Rpb2_5"/>
</dbReference>
<keyword evidence="10" id="KW-0677">Repeat</keyword>
<dbReference type="InterPro" id="IPR015712">
    <property type="entry name" value="DNA-dir_RNA_pol_su2"/>
</dbReference>
<evidence type="ECO:0000256" key="7">
    <source>
        <dbReference type="ARBA" id="ARBA00022695"/>
    </source>
</evidence>
<dbReference type="InterPro" id="IPR008271">
    <property type="entry name" value="Ser/Thr_kinase_AS"/>
</dbReference>
<dbReference type="InterPro" id="IPR037033">
    <property type="entry name" value="DNA-dir_RNAP_su2_hyb_sf"/>
</dbReference>
<dbReference type="InterPro" id="IPR007644">
    <property type="entry name" value="RNA_pol_bsu_protrusion"/>
</dbReference>
<proteinExistence type="inferred from homology"/>
<feature type="transmembrane region" description="Helical" evidence="22">
    <location>
        <begin position="1689"/>
        <end position="1711"/>
    </location>
</feature>
<dbReference type="Pfam" id="PF00562">
    <property type="entry name" value="RNA_pol_Rpb2_6"/>
    <property type="match status" value="1"/>
</dbReference>
<dbReference type="InterPro" id="IPR014724">
    <property type="entry name" value="RNA_pol_RPB2_OB-fold"/>
</dbReference>